<gene>
    <name evidence="3" type="ORF">E2C06_09830</name>
</gene>
<comment type="similarity">
    <text evidence="1">Belongs to the UPF0065 (bug) family.</text>
</comment>
<dbReference type="EMBL" id="SMSJ01000009">
    <property type="protein sequence ID" value="TDH62695.1"/>
    <property type="molecule type" value="Genomic_DNA"/>
</dbReference>
<proteinExistence type="inferred from homology"/>
<sequence>MTARISRRAALALPALLAAGRAQAAWPDRPIRLVVPFPPGSGTDILARLLAEPFGRALGQSVVLENRPGANGVVGAELVAKAPADGYTLMMMGTSVAAINPHTLRRPPYDPIRDFAPIGTIAETPYVLVVPPAAPGEDFAGWLRGVRGRDLSLGYGNAGGHIMGAMLADMAGLKLTLVPYRGSTEALTDVSTGRLDVTFADFGMGMQQAEAGRVRALAQSLGHPFPLSPNVPPMAGSLPGFDASVWFSMVTQAAVPPAVLAQLEAALGSVLANRDFAAKLTGHGLAPMRMTAAEFGRFLQRQLALWGERVKLARIEAQ</sequence>
<evidence type="ECO:0000256" key="2">
    <source>
        <dbReference type="SAM" id="SignalP"/>
    </source>
</evidence>
<dbReference type="RefSeq" id="WP_133288428.1">
    <property type="nucleotide sequence ID" value="NZ_SMSJ01000009.1"/>
</dbReference>
<keyword evidence="4" id="KW-1185">Reference proteome</keyword>
<feature type="chain" id="PRO_5020290171" evidence="2">
    <location>
        <begin position="25"/>
        <end position="318"/>
    </location>
</feature>
<dbReference type="CDD" id="cd07012">
    <property type="entry name" value="PBP2_Bug_TTT"/>
    <property type="match status" value="1"/>
</dbReference>
<accession>A0A4V3AAD4</accession>
<dbReference type="Gene3D" id="3.40.190.150">
    <property type="entry name" value="Bordetella uptake gene, domain 1"/>
    <property type="match status" value="1"/>
</dbReference>
<dbReference type="PANTHER" id="PTHR42928:SF5">
    <property type="entry name" value="BLR1237 PROTEIN"/>
    <property type="match status" value="1"/>
</dbReference>
<dbReference type="PANTHER" id="PTHR42928">
    <property type="entry name" value="TRICARBOXYLATE-BINDING PROTEIN"/>
    <property type="match status" value="1"/>
</dbReference>
<dbReference type="AlphaFoldDB" id="A0A4V3AAD4"/>
<dbReference type="InterPro" id="IPR005064">
    <property type="entry name" value="BUG"/>
</dbReference>
<name>A0A4V3AAD4_9PROT</name>
<evidence type="ECO:0000313" key="4">
    <source>
        <dbReference type="Proteomes" id="UP000295096"/>
    </source>
</evidence>
<protein>
    <submittedName>
        <fullName evidence="3">Tripartite tricarboxylate transporter substrate binding protein</fullName>
    </submittedName>
</protein>
<dbReference type="InterPro" id="IPR042100">
    <property type="entry name" value="Bug_dom1"/>
</dbReference>
<feature type="signal peptide" evidence="2">
    <location>
        <begin position="1"/>
        <end position="24"/>
    </location>
</feature>
<evidence type="ECO:0000256" key="1">
    <source>
        <dbReference type="ARBA" id="ARBA00006987"/>
    </source>
</evidence>
<dbReference type="OrthoDB" id="7374966at2"/>
<comment type="caution">
    <text evidence="3">The sequence shown here is derived from an EMBL/GenBank/DDBJ whole genome shotgun (WGS) entry which is preliminary data.</text>
</comment>
<reference evidence="3 4" key="1">
    <citation type="journal article" date="2016" name="J. Microbiol.">
        <title>Dankookia rubra gen. nov., sp. nov., an alphaproteobacterium isolated from sediment of a shallow stream.</title>
        <authorList>
            <person name="Kim W.H."/>
            <person name="Kim D.H."/>
            <person name="Kang K."/>
            <person name="Ahn T.Y."/>
        </authorList>
    </citation>
    <scope>NUCLEOTIDE SEQUENCE [LARGE SCALE GENOMIC DNA]</scope>
    <source>
        <strain evidence="3 4">JCM30602</strain>
    </source>
</reference>
<dbReference type="PIRSF" id="PIRSF017082">
    <property type="entry name" value="YflP"/>
    <property type="match status" value="1"/>
</dbReference>
<dbReference type="Pfam" id="PF03401">
    <property type="entry name" value="TctC"/>
    <property type="match status" value="1"/>
</dbReference>
<dbReference type="SUPFAM" id="SSF53850">
    <property type="entry name" value="Periplasmic binding protein-like II"/>
    <property type="match status" value="1"/>
</dbReference>
<keyword evidence="2" id="KW-0732">Signal</keyword>
<organism evidence="3 4">
    <name type="scientific">Dankookia rubra</name>
    <dbReference type="NCBI Taxonomy" id="1442381"/>
    <lineage>
        <taxon>Bacteria</taxon>
        <taxon>Pseudomonadati</taxon>
        <taxon>Pseudomonadota</taxon>
        <taxon>Alphaproteobacteria</taxon>
        <taxon>Acetobacterales</taxon>
        <taxon>Roseomonadaceae</taxon>
        <taxon>Dankookia</taxon>
    </lineage>
</organism>
<evidence type="ECO:0000313" key="3">
    <source>
        <dbReference type="EMBL" id="TDH62695.1"/>
    </source>
</evidence>
<dbReference type="Gene3D" id="3.40.190.10">
    <property type="entry name" value="Periplasmic binding protein-like II"/>
    <property type="match status" value="1"/>
</dbReference>
<dbReference type="Proteomes" id="UP000295096">
    <property type="component" value="Unassembled WGS sequence"/>
</dbReference>